<dbReference type="PANTHER" id="PTHR33990:SF2">
    <property type="entry name" value="PHNB-LIKE DOMAIN-CONTAINING PROTEIN"/>
    <property type="match status" value="1"/>
</dbReference>
<dbReference type="RefSeq" id="WP_158034729.1">
    <property type="nucleotide sequence ID" value="NZ_ML708626.1"/>
</dbReference>
<dbReference type="PIRSF" id="PIRSF021700">
    <property type="entry name" value="3_dmu_93_MTrfase"/>
    <property type="match status" value="1"/>
</dbReference>
<dbReference type="PANTHER" id="PTHR33990">
    <property type="entry name" value="PROTEIN YJDN-RELATED"/>
    <property type="match status" value="1"/>
</dbReference>
<dbReference type="InterPro" id="IPR009725">
    <property type="entry name" value="3_dmu_93_MTrfase"/>
</dbReference>
<protein>
    <submittedName>
        <fullName evidence="2">VOC family protein</fullName>
    </submittedName>
</protein>
<sequence>MPKVYTSLWFDDDGLDAAEYYASVIEDCEVTNVVTDPGGNPHTTPGQVLVVDFRIGEQKFQIINGGPEFVLDEAVSIVLECATQEEADRYYAEFTREGSEAPCGWCKDKFGLSWQIVPAEVNELFALEDREAARRAVKAMLTMTRLDAAAMRRAALGE</sequence>
<dbReference type="SUPFAM" id="SSF54593">
    <property type="entry name" value="Glyoxalase/Bleomycin resistance protein/Dihydroxybiphenyl dioxygenase"/>
    <property type="match status" value="1"/>
</dbReference>
<dbReference type="AlphaFoldDB" id="A0A5J5KUU4"/>
<evidence type="ECO:0000313" key="2">
    <source>
        <dbReference type="EMBL" id="KAA9393292.1"/>
    </source>
</evidence>
<keyword evidence="3" id="KW-1185">Reference proteome</keyword>
<dbReference type="Gene3D" id="3.10.180.10">
    <property type="entry name" value="2,3-Dihydroxybiphenyl 1,2-Dioxygenase, domain 1"/>
    <property type="match status" value="1"/>
</dbReference>
<dbReference type="InterPro" id="IPR029068">
    <property type="entry name" value="Glyas_Bleomycin-R_OHBP_Dase"/>
</dbReference>
<dbReference type="EMBL" id="SZWF01000022">
    <property type="protein sequence ID" value="KAA9393292.1"/>
    <property type="molecule type" value="Genomic_DNA"/>
</dbReference>
<accession>A0A5J5KUU4</accession>
<feature type="domain" description="PhnB-like" evidence="1">
    <location>
        <begin position="3"/>
        <end position="117"/>
    </location>
</feature>
<evidence type="ECO:0000313" key="3">
    <source>
        <dbReference type="Proteomes" id="UP000325957"/>
    </source>
</evidence>
<reference evidence="2 3" key="1">
    <citation type="submission" date="2019-05" db="EMBL/GenBank/DDBJ databases">
        <title>Kocuria coralli sp. nov., a novel actinobacterium isolated from coral reef seawater.</title>
        <authorList>
            <person name="Li J."/>
        </authorList>
    </citation>
    <scope>NUCLEOTIDE SEQUENCE [LARGE SCALE GENOMIC DNA]</scope>
    <source>
        <strain evidence="2 3">SCSIO 13007</strain>
    </source>
</reference>
<organism evidence="2 3">
    <name type="scientific">Kocuria coralli</name>
    <dbReference type="NCBI Taxonomy" id="1461025"/>
    <lineage>
        <taxon>Bacteria</taxon>
        <taxon>Bacillati</taxon>
        <taxon>Actinomycetota</taxon>
        <taxon>Actinomycetes</taxon>
        <taxon>Micrococcales</taxon>
        <taxon>Micrococcaceae</taxon>
        <taxon>Kocuria</taxon>
    </lineage>
</organism>
<comment type="caution">
    <text evidence="2">The sequence shown here is derived from an EMBL/GenBank/DDBJ whole genome shotgun (WGS) entry which is preliminary data.</text>
</comment>
<dbReference type="InterPro" id="IPR028973">
    <property type="entry name" value="PhnB-like"/>
</dbReference>
<name>A0A5J5KUU4_9MICC</name>
<dbReference type="CDD" id="cd06588">
    <property type="entry name" value="PhnB_like"/>
    <property type="match status" value="1"/>
</dbReference>
<gene>
    <name evidence="2" type="ORF">FCK90_12965</name>
</gene>
<evidence type="ECO:0000259" key="1">
    <source>
        <dbReference type="Pfam" id="PF06983"/>
    </source>
</evidence>
<dbReference type="Pfam" id="PF06983">
    <property type="entry name" value="3-dmu-9_3-mt"/>
    <property type="match status" value="1"/>
</dbReference>
<dbReference type="Proteomes" id="UP000325957">
    <property type="component" value="Unassembled WGS sequence"/>
</dbReference>
<dbReference type="OrthoDB" id="9806473at2"/>
<proteinExistence type="predicted"/>